<dbReference type="PANTHER" id="PTHR46609:SF8">
    <property type="entry name" value="YQAJ VIRAL RECOMBINASE DOMAIN-CONTAINING PROTEIN"/>
    <property type="match status" value="1"/>
</dbReference>
<evidence type="ECO:0000313" key="3">
    <source>
        <dbReference type="Proteomes" id="UP001152799"/>
    </source>
</evidence>
<sequence length="157" mass="18056">MTQSARIKAKRILMAKRRKIFKKHLPDKDYGPNANYVPLDLNSQEYIGKAEDFLKTLKKTTEEIIRIERNTLGQTSNPKWLQERSLRITASNFGQICKMRPTTSPVNAVKNLLYGNFFGNKATRYGKENEAKAIAEFEKSFNLKVRKIISCAQVPMD</sequence>
<dbReference type="SUPFAM" id="SSF52980">
    <property type="entry name" value="Restriction endonuclease-like"/>
    <property type="match status" value="1"/>
</dbReference>
<reference evidence="2" key="1">
    <citation type="submission" date="2022-01" db="EMBL/GenBank/DDBJ databases">
        <authorList>
            <person name="King R."/>
        </authorList>
    </citation>
    <scope>NUCLEOTIDE SEQUENCE</scope>
</reference>
<evidence type="ECO:0000313" key="2">
    <source>
        <dbReference type="EMBL" id="CAG9773571.1"/>
    </source>
</evidence>
<dbReference type="InterPro" id="IPR051703">
    <property type="entry name" value="NF-kappa-B_Signaling_Reg"/>
</dbReference>
<accession>A0A9N9QSA5</accession>
<dbReference type="OrthoDB" id="8194943at2759"/>
<evidence type="ECO:0000259" key="1">
    <source>
        <dbReference type="Pfam" id="PF09588"/>
    </source>
</evidence>
<protein>
    <recommendedName>
        <fullName evidence="1">YqaJ viral recombinase domain-containing protein</fullName>
    </recommendedName>
</protein>
<dbReference type="InterPro" id="IPR011604">
    <property type="entry name" value="PDDEXK-like_dom_sf"/>
</dbReference>
<feature type="domain" description="YqaJ viral recombinase" evidence="1">
    <location>
        <begin position="79"/>
        <end position="154"/>
    </location>
</feature>
<proteinExistence type="predicted"/>
<dbReference type="Proteomes" id="UP001152799">
    <property type="component" value="Chromosome 9"/>
</dbReference>
<dbReference type="EMBL" id="OU892285">
    <property type="protein sequence ID" value="CAG9773571.1"/>
    <property type="molecule type" value="Genomic_DNA"/>
</dbReference>
<keyword evidence="3" id="KW-1185">Reference proteome</keyword>
<organism evidence="2 3">
    <name type="scientific">Ceutorhynchus assimilis</name>
    <name type="common">cabbage seed weevil</name>
    <dbReference type="NCBI Taxonomy" id="467358"/>
    <lineage>
        <taxon>Eukaryota</taxon>
        <taxon>Metazoa</taxon>
        <taxon>Ecdysozoa</taxon>
        <taxon>Arthropoda</taxon>
        <taxon>Hexapoda</taxon>
        <taxon>Insecta</taxon>
        <taxon>Pterygota</taxon>
        <taxon>Neoptera</taxon>
        <taxon>Endopterygota</taxon>
        <taxon>Coleoptera</taxon>
        <taxon>Polyphaga</taxon>
        <taxon>Cucujiformia</taxon>
        <taxon>Curculionidae</taxon>
        <taxon>Ceutorhynchinae</taxon>
        <taxon>Ceutorhynchus</taxon>
    </lineage>
</organism>
<dbReference type="GO" id="GO:0006281">
    <property type="term" value="P:DNA repair"/>
    <property type="evidence" value="ECO:0007669"/>
    <property type="project" value="UniProtKB-ARBA"/>
</dbReference>
<dbReference type="PANTHER" id="PTHR46609">
    <property type="entry name" value="EXONUCLEASE, PHAGE-TYPE/RECB, C-TERMINAL DOMAIN-CONTAINING PROTEIN"/>
    <property type="match status" value="1"/>
</dbReference>
<gene>
    <name evidence="2" type="ORF">CEUTPL_LOCUS13960</name>
</gene>
<dbReference type="InterPro" id="IPR019080">
    <property type="entry name" value="YqaJ_viral_recombinase"/>
</dbReference>
<name>A0A9N9QSA5_9CUCU</name>
<dbReference type="AlphaFoldDB" id="A0A9N9QSA5"/>
<dbReference type="InterPro" id="IPR011335">
    <property type="entry name" value="Restrct_endonuc-II-like"/>
</dbReference>
<dbReference type="Gene3D" id="3.90.320.10">
    <property type="match status" value="1"/>
</dbReference>
<dbReference type="Pfam" id="PF09588">
    <property type="entry name" value="YqaJ"/>
    <property type="match status" value="1"/>
</dbReference>